<dbReference type="PIRSF" id="PIRSF006470">
    <property type="entry name" value="DctB"/>
    <property type="match status" value="1"/>
</dbReference>
<dbReference type="GO" id="GO:0030288">
    <property type="term" value="C:outer membrane-bounded periplasmic space"/>
    <property type="evidence" value="ECO:0007669"/>
    <property type="project" value="InterPro"/>
</dbReference>
<evidence type="ECO:0000256" key="4">
    <source>
        <dbReference type="SAM" id="MobiDB-lite"/>
    </source>
</evidence>
<protein>
    <submittedName>
        <fullName evidence="6">C4-dicarboxylate ABC transporter</fullName>
    </submittedName>
</protein>
<accession>A0A1D8GCR9</accession>
<evidence type="ECO:0000256" key="5">
    <source>
        <dbReference type="SAM" id="SignalP"/>
    </source>
</evidence>
<dbReference type="OrthoDB" id="9815946at2"/>
<sequence>MKKVISFIMLIVLVMALTTGCGPKQTTTGDAGDQNNQESTSTGGTYTWRFAHEEIDGSVQDLYVKKFKEVIEKKSNGRVNIEIYPVGQIGDATQQCELLQNGGIEFGIISPGNTGTIVAENQLFSLHFLFTDDMDKNAEIFKTSTALNELLSNKYLEKDIKVLAYWTEGAMQWTSGKAVNTPDKWKGFKMRTMPSPMIVAAYQAYGANPTPVPYMEVYSGLQLNMIEGQENPLFAIEEMKFYEVQKYLTLASSNLYVTTTAVNPDFFNGLPKDMQDMIMETVDEIRDYSFDVQADLNGNALDKIREKSNIEIVELTTAEREAFREASKAAYDKYVSMVGAAGKEILEKLIEEVKAIEPK</sequence>
<evidence type="ECO:0000256" key="3">
    <source>
        <dbReference type="ARBA" id="ARBA00022729"/>
    </source>
</evidence>
<dbReference type="AlphaFoldDB" id="A0A1D8GCR9"/>
<dbReference type="EMBL" id="CP017269">
    <property type="protein sequence ID" value="AOT68703.1"/>
    <property type="molecule type" value="Genomic_DNA"/>
</dbReference>
<dbReference type="Proteomes" id="UP000095743">
    <property type="component" value="Chromosome"/>
</dbReference>
<organism evidence="6 7">
    <name type="scientific">Geosporobacter ferrireducens</name>
    <dbReference type="NCBI Taxonomy" id="1424294"/>
    <lineage>
        <taxon>Bacteria</taxon>
        <taxon>Bacillati</taxon>
        <taxon>Bacillota</taxon>
        <taxon>Clostridia</taxon>
        <taxon>Peptostreptococcales</taxon>
        <taxon>Thermotaleaceae</taxon>
        <taxon>Geosporobacter</taxon>
    </lineage>
</organism>
<dbReference type="Gene3D" id="3.40.190.170">
    <property type="entry name" value="Bacterial extracellular solute-binding protein, family 7"/>
    <property type="match status" value="1"/>
</dbReference>
<name>A0A1D8GCR9_9FIRM</name>
<dbReference type="PROSITE" id="PS51257">
    <property type="entry name" value="PROKAR_LIPOPROTEIN"/>
    <property type="match status" value="1"/>
</dbReference>
<dbReference type="RefSeq" id="WP_069974279.1">
    <property type="nucleotide sequence ID" value="NZ_CP017269.1"/>
</dbReference>
<keyword evidence="7" id="KW-1185">Reference proteome</keyword>
<keyword evidence="3 5" id="KW-0732">Signal</keyword>
<dbReference type="CDD" id="cd13668">
    <property type="entry name" value="PBP2_TRAP_UehA_TeaA"/>
    <property type="match status" value="1"/>
</dbReference>
<dbReference type="KEGG" id="gfe:Gferi_03395"/>
<dbReference type="InterPro" id="IPR038404">
    <property type="entry name" value="TRAP_DctP_sf"/>
</dbReference>
<dbReference type="STRING" id="1424294.Gferi_03395"/>
<feature type="chain" id="PRO_5038937919" evidence="5">
    <location>
        <begin position="22"/>
        <end position="359"/>
    </location>
</feature>
<dbReference type="GO" id="GO:0055085">
    <property type="term" value="P:transmembrane transport"/>
    <property type="evidence" value="ECO:0007669"/>
    <property type="project" value="InterPro"/>
</dbReference>
<dbReference type="PANTHER" id="PTHR33376">
    <property type="match status" value="1"/>
</dbReference>
<keyword evidence="2" id="KW-0813">Transport</keyword>
<gene>
    <name evidence="6" type="ORF">Gferi_03395</name>
</gene>
<evidence type="ECO:0000313" key="7">
    <source>
        <dbReference type="Proteomes" id="UP000095743"/>
    </source>
</evidence>
<comment type="similarity">
    <text evidence="1">Belongs to the bacterial solute-binding protein 7 family.</text>
</comment>
<evidence type="ECO:0000256" key="1">
    <source>
        <dbReference type="ARBA" id="ARBA00009023"/>
    </source>
</evidence>
<dbReference type="NCBIfam" id="NF037995">
    <property type="entry name" value="TRAP_S1"/>
    <property type="match status" value="1"/>
</dbReference>
<dbReference type="NCBIfam" id="TIGR00787">
    <property type="entry name" value="dctP"/>
    <property type="match status" value="1"/>
</dbReference>
<dbReference type="InterPro" id="IPR018389">
    <property type="entry name" value="DctP_fam"/>
</dbReference>
<evidence type="ECO:0000256" key="2">
    <source>
        <dbReference type="ARBA" id="ARBA00022448"/>
    </source>
</evidence>
<dbReference type="Pfam" id="PF03480">
    <property type="entry name" value="DctP"/>
    <property type="match status" value="1"/>
</dbReference>
<evidence type="ECO:0000313" key="6">
    <source>
        <dbReference type="EMBL" id="AOT68703.1"/>
    </source>
</evidence>
<reference evidence="6 7" key="1">
    <citation type="submission" date="2016-09" db="EMBL/GenBank/DDBJ databases">
        <title>Genomic analysis reveals versatility of anaerobic energy metabolism of Geosporobacter ferrireducens IRF9 of phylum Firmicutes.</title>
        <authorList>
            <person name="Kim S.-J."/>
        </authorList>
    </citation>
    <scope>NUCLEOTIDE SEQUENCE [LARGE SCALE GENOMIC DNA]</scope>
    <source>
        <strain evidence="6 7">IRF9</strain>
    </source>
</reference>
<proteinExistence type="inferred from homology"/>
<feature type="signal peptide" evidence="5">
    <location>
        <begin position="1"/>
        <end position="21"/>
    </location>
</feature>
<feature type="region of interest" description="Disordered" evidence="4">
    <location>
        <begin position="25"/>
        <end position="44"/>
    </location>
</feature>
<dbReference type="InterPro" id="IPR004682">
    <property type="entry name" value="TRAP_DctP"/>
</dbReference>
<dbReference type="PANTHER" id="PTHR33376:SF7">
    <property type="entry name" value="C4-DICARBOXYLATE-BINDING PROTEIN DCTB"/>
    <property type="match status" value="1"/>
</dbReference>